<protein>
    <submittedName>
        <fullName evidence="1">Uncharacterized protein</fullName>
    </submittedName>
</protein>
<keyword evidence="2" id="KW-1185">Reference proteome</keyword>
<organism evidence="1 2">
    <name type="scientific">Trichonephila clavipes</name>
    <name type="common">Golden silk orbweaver</name>
    <name type="synonym">Nephila clavipes</name>
    <dbReference type="NCBI Taxonomy" id="2585209"/>
    <lineage>
        <taxon>Eukaryota</taxon>
        <taxon>Metazoa</taxon>
        <taxon>Ecdysozoa</taxon>
        <taxon>Arthropoda</taxon>
        <taxon>Chelicerata</taxon>
        <taxon>Arachnida</taxon>
        <taxon>Araneae</taxon>
        <taxon>Araneomorphae</taxon>
        <taxon>Entelegynae</taxon>
        <taxon>Araneoidea</taxon>
        <taxon>Nephilidae</taxon>
        <taxon>Trichonephila</taxon>
    </lineage>
</organism>
<reference evidence="1" key="1">
    <citation type="submission" date="2020-08" db="EMBL/GenBank/DDBJ databases">
        <title>Multicomponent nature underlies the extraordinary mechanical properties of spider dragline silk.</title>
        <authorList>
            <person name="Kono N."/>
            <person name="Nakamura H."/>
            <person name="Mori M."/>
            <person name="Yoshida Y."/>
            <person name="Ohtoshi R."/>
            <person name="Malay A.D."/>
            <person name="Moran D.A.P."/>
            <person name="Tomita M."/>
            <person name="Numata K."/>
            <person name="Arakawa K."/>
        </authorList>
    </citation>
    <scope>NUCLEOTIDE SEQUENCE</scope>
</reference>
<comment type="caution">
    <text evidence="1">The sequence shown here is derived from an EMBL/GenBank/DDBJ whole genome shotgun (WGS) entry which is preliminary data.</text>
</comment>
<dbReference type="EMBL" id="BMAU01021370">
    <property type="protein sequence ID" value="GFY24943.1"/>
    <property type="molecule type" value="Genomic_DNA"/>
</dbReference>
<dbReference type="AlphaFoldDB" id="A0A8X6VYR2"/>
<accession>A0A8X6VYR2</accession>
<gene>
    <name evidence="1" type="primary">AVEN_255203_1</name>
    <name evidence="1" type="ORF">TNCV_2691341</name>
</gene>
<sequence length="324" mass="36304">MQLCPGKGFILPNINVDSIASNSRFLILSLPNNEMSKKSPFVIQKVLKRMGGDPKSVRKLRSRYLLIETASAVQSKSFLLEKTFLESPLTVTPHKSLNSSRGVISEPYFLCASETEILEGLSDQGVNQTRNVLIVHSPMHRIRVSNSPKWELEKQIQEIKTNKNISYSEARKLIVPQISQTYTQVAKPIPISTSTQTNPNFTNIICPPLQCLKPLFSEKQMSSTSSLIPVASPSSSLTKVQLFPSTSPIVPTIPSESQPSILNSNTSTDNSLHTSWFQLYQLKNVFYLPHVMNFPLYQLKSSHLSLCLVLQLPQQLVNHLFQKV</sequence>
<name>A0A8X6VYR2_TRICX</name>
<proteinExistence type="predicted"/>
<evidence type="ECO:0000313" key="2">
    <source>
        <dbReference type="Proteomes" id="UP000887159"/>
    </source>
</evidence>
<dbReference type="Proteomes" id="UP000887159">
    <property type="component" value="Unassembled WGS sequence"/>
</dbReference>
<evidence type="ECO:0000313" key="1">
    <source>
        <dbReference type="EMBL" id="GFY24943.1"/>
    </source>
</evidence>